<evidence type="ECO:0000313" key="2">
    <source>
        <dbReference type="EMBL" id="VYS94832.1"/>
    </source>
</evidence>
<evidence type="ECO:0000256" key="1">
    <source>
        <dbReference type="SAM" id="SignalP"/>
    </source>
</evidence>
<dbReference type="AlphaFoldDB" id="A0A6N2SPB9"/>
<organism evidence="2">
    <name type="scientific">Blautia hansenii</name>
    <name type="common">Ruminococcus hansenii</name>
    <dbReference type="NCBI Taxonomy" id="1322"/>
    <lineage>
        <taxon>Bacteria</taxon>
        <taxon>Bacillati</taxon>
        <taxon>Bacillota</taxon>
        <taxon>Clostridia</taxon>
        <taxon>Lachnospirales</taxon>
        <taxon>Lachnospiraceae</taxon>
        <taxon>Blautia</taxon>
    </lineage>
</organism>
<accession>A0A6N2SPB9</accession>
<proteinExistence type="predicted"/>
<sequence length="159" mass="17752">MKGKRVLFAAAGIAILLCSGCAQDEGKSSSATTVPESFLKEVFTTDFEKRYTEFQKDNDTEKYYDTFSDCASEACIEAMSGDRMPLKYDKKAEENSAKAKVLEVKCEVDEDGEGEFEVLLGYEKDEDKKEKATGQITVIEEDGKEKVDSFFLSNIVEVK</sequence>
<feature type="signal peptide" evidence="1">
    <location>
        <begin position="1"/>
        <end position="24"/>
    </location>
</feature>
<dbReference type="EMBL" id="CACRSY010000008">
    <property type="protein sequence ID" value="VYS94832.1"/>
    <property type="molecule type" value="Genomic_DNA"/>
</dbReference>
<name>A0A6N2SPB9_BLAHA</name>
<reference evidence="2" key="1">
    <citation type="submission" date="2019-11" db="EMBL/GenBank/DDBJ databases">
        <authorList>
            <person name="Feng L."/>
        </authorList>
    </citation>
    <scope>NUCLEOTIDE SEQUENCE</scope>
    <source>
        <strain evidence="2">BhanseniiLFYP23</strain>
    </source>
</reference>
<feature type="chain" id="PRO_5026765947" description="Lipoprotein" evidence="1">
    <location>
        <begin position="25"/>
        <end position="159"/>
    </location>
</feature>
<gene>
    <name evidence="2" type="ORF">BHLFYP23_02199</name>
</gene>
<evidence type="ECO:0008006" key="3">
    <source>
        <dbReference type="Google" id="ProtNLM"/>
    </source>
</evidence>
<keyword evidence="1" id="KW-0732">Signal</keyword>
<protein>
    <recommendedName>
        <fullName evidence="3">Lipoprotein</fullName>
    </recommendedName>
</protein>
<dbReference type="RefSeq" id="WP_003022584.1">
    <property type="nucleotide sequence ID" value="NZ_CACRSY010000008.1"/>
</dbReference>